<dbReference type="EMBL" id="ASPP01020094">
    <property type="protein sequence ID" value="ETO14333.1"/>
    <property type="molecule type" value="Genomic_DNA"/>
</dbReference>
<accession>X6MJZ6</accession>
<dbReference type="Pfam" id="PF00533">
    <property type="entry name" value="BRCT"/>
    <property type="match status" value="1"/>
</dbReference>
<dbReference type="Gene3D" id="3.40.50.10190">
    <property type="entry name" value="BRCT domain"/>
    <property type="match status" value="1"/>
</dbReference>
<dbReference type="InterPro" id="IPR036420">
    <property type="entry name" value="BRCT_dom_sf"/>
</dbReference>
<evidence type="ECO:0000313" key="3">
    <source>
        <dbReference type="Proteomes" id="UP000023152"/>
    </source>
</evidence>
<proteinExistence type="predicted"/>
<comment type="caution">
    <text evidence="2">The sequence shown here is derived from an EMBL/GenBank/DDBJ whole genome shotgun (WGS) entry which is preliminary data.</text>
</comment>
<evidence type="ECO:0000259" key="1">
    <source>
        <dbReference type="PROSITE" id="PS50172"/>
    </source>
</evidence>
<gene>
    <name evidence="2" type="ORF">RFI_23035</name>
</gene>
<keyword evidence="3" id="KW-1185">Reference proteome</keyword>
<name>X6MJZ6_RETFI</name>
<reference evidence="2 3" key="1">
    <citation type="journal article" date="2013" name="Curr. Biol.">
        <title>The Genome of the Foraminiferan Reticulomyxa filosa.</title>
        <authorList>
            <person name="Glockner G."/>
            <person name="Hulsmann N."/>
            <person name="Schleicher M."/>
            <person name="Noegel A.A."/>
            <person name="Eichinger L."/>
            <person name="Gallinger C."/>
            <person name="Pawlowski J."/>
            <person name="Sierra R."/>
            <person name="Euteneuer U."/>
            <person name="Pillet L."/>
            <person name="Moustafa A."/>
            <person name="Platzer M."/>
            <person name="Groth M."/>
            <person name="Szafranski K."/>
            <person name="Schliwa M."/>
        </authorList>
    </citation>
    <scope>NUCLEOTIDE SEQUENCE [LARGE SCALE GENOMIC DNA]</scope>
</reference>
<organism evidence="2 3">
    <name type="scientific">Reticulomyxa filosa</name>
    <dbReference type="NCBI Taxonomy" id="46433"/>
    <lineage>
        <taxon>Eukaryota</taxon>
        <taxon>Sar</taxon>
        <taxon>Rhizaria</taxon>
        <taxon>Retaria</taxon>
        <taxon>Foraminifera</taxon>
        <taxon>Monothalamids</taxon>
        <taxon>Reticulomyxidae</taxon>
        <taxon>Reticulomyxa</taxon>
    </lineage>
</organism>
<dbReference type="AlphaFoldDB" id="X6MJZ6"/>
<sequence length="141" mass="16534">MKGANCVTELDKKVTHVVARDRLTQKVKDALNMHIPVVHVNWLYECMNHFRRVDTTHFERNLKDFKEVAPSMVLCCVKTMKTKKITLEHMLHGASYLLWFFSPLAFQFKCKGDYCVKKTRLLCNFHFSDLKKGGKNNNRNI</sequence>
<dbReference type="InterPro" id="IPR001357">
    <property type="entry name" value="BRCT_dom"/>
</dbReference>
<protein>
    <recommendedName>
        <fullName evidence="1">BRCT domain-containing protein</fullName>
    </recommendedName>
</protein>
<dbReference type="SUPFAM" id="SSF52113">
    <property type="entry name" value="BRCT domain"/>
    <property type="match status" value="1"/>
</dbReference>
<evidence type="ECO:0000313" key="2">
    <source>
        <dbReference type="EMBL" id="ETO14333.1"/>
    </source>
</evidence>
<dbReference type="Proteomes" id="UP000023152">
    <property type="component" value="Unassembled WGS sequence"/>
</dbReference>
<dbReference type="PROSITE" id="PS50172">
    <property type="entry name" value="BRCT"/>
    <property type="match status" value="1"/>
</dbReference>
<dbReference type="OrthoDB" id="251770at2759"/>
<feature type="domain" description="BRCT" evidence="1">
    <location>
        <begin position="1"/>
        <end position="60"/>
    </location>
</feature>